<feature type="domain" description="CRM" evidence="13">
    <location>
        <begin position="240"/>
        <end position="336"/>
    </location>
</feature>
<dbReference type="PANTHER" id="PTHR31846:SF10">
    <property type="entry name" value="CHLOROPLASTIC GROUP IIA INTRON SPLICING FACILITATOR CRS1, CHLOROPLASTIC"/>
    <property type="match status" value="1"/>
</dbReference>
<evidence type="ECO:0000256" key="11">
    <source>
        <dbReference type="SAM" id="Coils"/>
    </source>
</evidence>
<feature type="compositionally biased region" description="Basic and acidic residues" evidence="12">
    <location>
        <begin position="842"/>
        <end position="851"/>
    </location>
</feature>
<dbReference type="SUPFAM" id="SSF75471">
    <property type="entry name" value="YhbY-like"/>
    <property type="match status" value="3"/>
</dbReference>
<keyword evidence="3" id="KW-0934">Plastid</keyword>
<dbReference type="AlphaFoldDB" id="A0A5N5JNE9"/>
<sequence length="851" mass="97015">MASSALFLNFFSSYTPITSSLNPTTKKNGNTTLNNAKITTPSFVFANNNTKELAVLTNPISQSDATSNVKVPAPPWNKGPLILQPHELLNLTNPVNKKPIKNDKIGKDDKALTAKESGVRGNKAMIRIVRSVERLQKDENLKDTQENSERGESLMQLGKERILSVFGDKRIVRSIEKLQKDQNLKEAPESCGGFEIGEGLKQLNGDRVLGFREKKLPWVREERVGNWRLKKEKVVSKAELSLDKELLERLRGEAAKMRTWVKVKKAGVTQSAVDEIRLTWRTSELAMIKFYMPLCRNMNRARDIVEMKTGGLVVWTRKDIHVVYRGCNYQWKKNPNTAMIEESFPRNGGEEESKSAGILMEADLNTQPINGSLFERETDRLLDGLGPRFADWWMRKPLPVDADLLPEVVKGFRSPTRLCPPRMRSKLKDDELTYLRKLAQSLPTHFVLGRNRRLQGLAAAILKLWEKTIIAKIAVKWGALNTSNEQMADELKASFKPRNSLTGGVLLLRNKFFIILYRGKDFLPGQVANVIVDREIALRKCQTNEEGARLKAIETSYVPGGPTSRSGTLYEFQYFQIKFQKTAKEDSEIQLEAYKEKLERELRNQEYRLRILKSKIEKPARDLAKLNCAWVPSERDADQGIMTEEERECFRKIGLKLRGSLVLDFFVLMVGSGRRGVFEGVMEGLHQHWKHREVVKVITMQRVFSQVIYTATLLEAESDGILVSVDKLKEGHAIIIYRGKNYKRPLRLLKKNLLTKREALKRSILIQRVGAELHGSKEKHLKNNSEGRVPERLIEESLPEVSHCTPIQLVQKSLEDTLDQPDGKGFRESASFSMTAPASAMTDERMRRKRR</sequence>
<accession>A0A5N5JNE9</accession>
<evidence type="ECO:0000256" key="8">
    <source>
        <dbReference type="ARBA" id="ARBA00023187"/>
    </source>
</evidence>
<organism evidence="14 15">
    <name type="scientific">Salix brachista</name>
    <dbReference type="NCBI Taxonomy" id="2182728"/>
    <lineage>
        <taxon>Eukaryota</taxon>
        <taxon>Viridiplantae</taxon>
        <taxon>Streptophyta</taxon>
        <taxon>Embryophyta</taxon>
        <taxon>Tracheophyta</taxon>
        <taxon>Spermatophyta</taxon>
        <taxon>Magnoliopsida</taxon>
        <taxon>eudicotyledons</taxon>
        <taxon>Gunneridae</taxon>
        <taxon>Pentapetalae</taxon>
        <taxon>rosids</taxon>
        <taxon>fabids</taxon>
        <taxon>Malpighiales</taxon>
        <taxon>Salicaceae</taxon>
        <taxon>Saliceae</taxon>
        <taxon>Salix</taxon>
    </lineage>
</organism>
<name>A0A5N5JNE9_9ROSI</name>
<proteinExistence type="predicted"/>
<dbReference type="EMBL" id="VDCV01000017">
    <property type="protein sequence ID" value="KAB5516607.1"/>
    <property type="molecule type" value="Genomic_DNA"/>
</dbReference>
<keyword evidence="7" id="KW-0809">Transit peptide</keyword>
<evidence type="ECO:0000256" key="6">
    <source>
        <dbReference type="ARBA" id="ARBA00022884"/>
    </source>
</evidence>
<evidence type="ECO:0000256" key="2">
    <source>
        <dbReference type="ARBA" id="ARBA00022528"/>
    </source>
</evidence>
<dbReference type="Gene3D" id="3.30.110.60">
    <property type="entry name" value="YhbY-like"/>
    <property type="match status" value="3"/>
</dbReference>
<evidence type="ECO:0000256" key="4">
    <source>
        <dbReference type="ARBA" id="ARBA00022664"/>
    </source>
</evidence>
<dbReference type="Proteomes" id="UP000326939">
    <property type="component" value="Chromosome 17"/>
</dbReference>
<evidence type="ECO:0000256" key="1">
    <source>
        <dbReference type="ARBA" id="ARBA00004229"/>
    </source>
</evidence>
<keyword evidence="4" id="KW-0507">mRNA processing</keyword>
<evidence type="ECO:0000259" key="13">
    <source>
        <dbReference type="PROSITE" id="PS51295"/>
    </source>
</evidence>
<dbReference type="InterPro" id="IPR001890">
    <property type="entry name" value="RNA-binding_CRM"/>
</dbReference>
<keyword evidence="11" id="KW-0175">Coiled coil</keyword>
<keyword evidence="9" id="KW-0687">Ribonucleoprotein</keyword>
<dbReference type="GO" id="GO:0003729">
    <property type="term" value="F:mRNA binding"/>
    <property type="evidence" value="ECO:0007669"/>
    <property type="project" value="InterPro"/>
</dbReference>
<feature type="coiled-coil region" evidence="11">
    <location>
        <begin position="577"/>
        <end position="615"/>
    </location>
</feature>
<reference evidence="15" key="1">
    <citation type="journal article" date="2019" name="Gigascience">
        <title>De novo genome assembly of the endangered Acer yangbiense, a plant species with extremely small populations endemic to Yunnan Province, China.</title>
        <authorList>
            <person name="Yang J."/>
            <person name="Wariss H.M."/>
            <person name="Tao L."/>
            <person name="Zhang R."/>
            <person name="Yun Q."/>
            <person name="Hollingsworth P."/>
            <person name="Dao Z."/>
            <person name="Luo G."/>
            <person name="Guo H."/>
            <person name="Ma Y."/>
            <person name="Sun W."/>
        </authorList>
    </citation>
    <scope>NUCLEOTIDE SEQUENCE [LARGE SCALE GENOMIC DNA]</scope>
    <source>
        <strain evidence="15">cv. br00</strain>
    </source>
</reference>
<dbReference type="GO" id="GO:1990904">
    <property type="term" value="C:ribonucleoprotein complex"/>
    <property type="evidence" value="ECO:0007669"/>
    <property type="project" value="UniProtKB-KW"/>
</dbReference>
<dbReference type="PANTHER" id="PTHR31846">
    <property type="entry name" value="CRS1 / YHBY (CRM) DOMAIN-CONTAINING PROTEIN"/>
    <property type="match status" value="1"/>
</dbReference>
<dbReference type="Pfam" id="PF01985">
    <property type="entry name" value="CRS1_YhbY"/>
    <property type="match status" value="3"/>
</dbReference>
<keyword evidence="8" id="KW-0508">mRNA splicing</keyword>
<dbReference type="PROSITE" id="PS51295">
    <property type="entry name" value="CRM"/>
    <property type="match status" value="3"/>
</dbReference>
<keyword evidence="15" id="KW-1185">Reference proteome</keyword>
<gene>
    <name evidence="14" type="ORF">DKX38_027255</name>
</gene>
<dbReference type="SMART" id="SM01103">
    <property type="entry name" value="CRS1_YhbY"/>
    <property type="match status" value="3"/>
</dbReference>
<evidence type="ECO:0000256" key="7">
    <source>
        <dbReference type="ARBA" id="ARBA00022946"/>
    </source>
</evidence>
<evidence type="ECO:0000256" key="5">
    <source>
        <dbReference type="ARBA" id="ARBA00022737"/>
    </source>
</evidence>
<protein>
    <recommendedName>
        <fullName evidence="13">CRM domain-containing protein</fullName>
    </recommendedName>
</protein>
<dbReference type="GO" id="GO:0000373">
    <property type="term" value="P:Group II intron splicing"/>
    <property type="evidence" value="ECO:0007669"/>
    <property type="project" value="UniProtKB-ARBA"/>
</dbReference>
<dbReference type="GO" id="GO:0009507">
    <property type="term" value="C:chloroplast"/>
    <property type="evidence" value="ECO:0007669"/>
    <property type="project" value="UniProtKB-SubCell"/>
</dbReference>
<dbReference type="InterPro" id="IPR045278">
    <property type="entry name" value="CRS1/CFM2/CFM3"/>
</dbReference>
<evidence type="ECO:0000313" key="15">
    <source>
        <dbReference type="Proteomes" id="UP000326939"/>
    </source>
</evidence>
<evidence type="ECO:0000256" key="3">
    <source>
        <dbReference type="ARBA" id="ARBA00022640"/>
    </source>
</evidence>
<dbReference type="InterPro" id="IPR035920">
    <property type="entry name" value="YhbY-like_sf"/>
</dbReference>
<dbReference type="GO" id="GO:0006397">
    <property type="term" value="P:mRNA processing"/>
    <property type="evidence" value="ECO:0007669"/>
    <property type="project" value="UniProtKB-KW"/>
</dbReference>
<evidence type="ECO:0000256" key="9">
    <source>
        <dbReference type="ARBA" id="ARBA00023274"/>
    </source>
</evidence>
<keyword evidence="6 10" id="KW-0694">RNA-binding</keyword>
<feature type="domain" description="CRM" evidence="13">
    <location>
        <begin position="425"/>
        <end position="529"/>
    </location>
</feature>
<keyword evidence="2" id="KW-0150">Chloroplast</keyword>
<evidence type="ECO:0000256" key="12">
    <source>
        <dbReference type="SAM" id="MobiDB-lite"/>
    </source>
</evidence>
<feature type="domain" description="CRM" evidence="13">
    <location>
        <begin position="640"/>
        <end position="749"/>
    </location>
</feature>
<keyword evidence="5" id="KW-0677">Repeat</keyword>
<evidence type="ECO:0000256" key="10">
    <source>
        <dbReference type="PROSITE-ProRule" id="PRU00626"/>
    </source>
</evidence>
<comment type="caution">
    <text evidence="14">The sequence shown here is derived from an EMBL/GenBank/DDBJ whole genome shotgun (WGS) entry which is preliminary data.</text>
</comment>
<feature type="region of interest" description="Disordered" evidence="12">
    <location>
        <begin position="818"/>
        <end position="851"/>
    </location>
</feature>
<evidence type="ECO:0000313" key="14">
    <source>
        <dbReference type="EMBL" id="KAB5516607.1"/>
    </source>
</evidence>
<comment type="subcellular location">
    <subcellularLocation>
        <location evidence="1">Plastid</location>
        <location evidence="1">Chloroplast</location>
    </subcellularLocation>
</comment>